<evidence type="ECO:0000256" key="5">
    <source>
        <dbReference type="SAM" id="MobiDB-lite"/>
    </source>
</evidence>
<dbReference type="GO" id="GO:1990316">
    <property type="term" value="C:Atg1/ULK1 kinase complex"/>
    <property type="evidence" value="ECO:0007669"/>
    <property type="project" value="InterPro"/>
</dbReference>
<evidence type="ECO:0000256" key="3">
    <source>
        <dbReference type="ARBA" id="ARBA00023006"/>
    </source>
</evidence>
<feature type="domain" description="Autophagy-related protein 13 N-terminal" evidence="6">
    <location>
        <begin position="94"/>
        <end position="196"/>
    </location>
</feature>
<name>A0AAV7HXB8_COTGL</name>
<dbReference type="GO" id="GO:0005829">
    <property type="term" value="C:cytosol"/>
    <property type="evidence" value="ECO:0007669"/>
    <property type="project" value="TreeGrafter"/>
</dbReference>
<dbReference type="AlphaFoldDB" id="A0AAV7HXB8"/>
<dbReference type="GO" id="GO:0034727">
    <property type="term" value="P:piecemeal microautophagy of the nucleus"/>
    <property type="evidence" value="ECO:0007669"/>
    <property type="project" value="TreeGrafter"/>
</dbReference>
<dbReference type="Pfam" id="PF10033">
    <property type="entry name" value="ATG13"/>
    <property type="match status" value="1"/>
</dbReference>
<keyword evidence="8" id="KW-1185">Reference proteome</keyword>
<dbReference type="PANTHER" id="PTHR13430">
    <property type="match status" value="1"/>
</dbReference>
<dbReference type="InterPro" id="IPR040182">
    <property type="entry name" value="ATG13"/>
</dbReference>
<feature type="region of interest" description="Disordered" evidence="5">
    <location>
        <begin position="276"/>
        <end position="296"/>
    </location>
</feature>
<evidence type="ECO:0000256" key="2">
    <source>
        <dbReference type="ARBA" id="ARBA00007341"/>
    </source>
</evidence>
<sequence length="441" mass="48393">MSAMKLSMQDKKDLDKFMKFLAFKTAQILVQSRSGEKVITKCKPDSSGADWFNLAVHDLPEVLAEAKKVLCGEAISSSIPLCIEISLRTVEGDTMVLETWSLGVLPEQSDPTIRVTYTVYNRMGILLKSLLSISRVTPAYKLSRRQGPDSYVICYRIYMGEPQLHTLGDNYKHIRVGQLCTPVGTIHLSVSYRTKMTISPTHTSRDSIMLKSDHFHSDLSPRHARYQQSEEISKSLSDTIKVGAFVVNKQVVVNEQDLVIPDVPFSSLLTPRQTSPPLGLIPDISNPPTSTTATATSVSALTTGTAAGSVITSTPLSSVVGATLDTNNGNNDKSSAIDNATSKCNSRNGSRRSSCSITSANDDFIMVDLKTPFAGTNTNSDLGTFYRECQSAPQLQAFLEEERTLAEQVGDLTKQLETFEINQQKYKDILTTLCQTDNNNQ</sequence>
<dbReference type="Proteomes" id="UP000826195">
    <property type="component" value="Unassembled WGS sequence"/>
</dbReference>
<feature type="compositionally biased region" description="Low complexity" evidence="5">
    <location>
        <begin position="342"/>
        <end position="353"/>
    </location>
</feature>
<dbReference type="InterPro" id="IPR036570">
    <property type="entry name" value="HORMA_dom_sf"/>
</dbReference>
<proteinExistence type="inferred from homology"/>
<dbReference type="GO" id="GO:0000423">
    <property type="term" value="P:mitophagy"/>
    <property type="evidence" value="ECO:0007669"/>
    <property type="project" value="TreeGrafter"/>
</dbReference>
<gene>
    <name evidence="7" type="ORF">KQX54_009653</name>
</gene>
<keyword evidence="3 4" id="KW-0072">Autophagy</keyword>
<dbReference type="GO" id="GO:0000407">
    <property type="term" value="C:phagophore assembly site"/>
    <property type="evidence" value="ECO:0007669"/>
    <property type="project" value="UniProtKB-SubCell"/>
</dbReference>
<evidence type="ECO:0000313" key="8">
    <source>
        <dbReference type="Proteomes" id="UP000826195"/>
    </source>
</evidence>
<evidence type="ECO:0000256" key="1">
    <source>
        <dbReference type="ARBA" id="ARBA00004329"/>
    </source>
</evidence>
<comment type="similarity">
    <text evidence="2 4">Belongs to the ATG13 family. Metazoan subfamily.</text>
</comment>
<evidence type="ECO:0000313" key="7">
    <source>
        <dbReference type="EMBL" id="KAH0539912.1"/>
    </source>
</evidence>
<dbReference type="Gene3D" id="3.30.900.10">
    <property type="entry name" value="HORMA domain"/>
    <property type="match status" value="1"/>
</dbReference>
<dbReference type="PANTHER" id="PTHR13430:SF4">
    <property type="entry name" value="AUTOPHAGY-RELATED PROTEIN 13"/>
    <property type="match status" value="1"/>
</dbReference>
<evidence type="ECO:0000256" key="4">
    <source>
        <dbReference type="RuleBase" id="RU361214"/>
    </source>
</evidence>
<feature type="compositionally biased region" description="Polar residues" evidence="5">
    <location>
        <begin position="324"/>
        <end position="341"/>
    </location>
</feature>
<organism evidence="7 8">
    <name type="scientific">Cotesia glomerata</name>
    <name type="common">Lepidopteran parasitic wasp</name>
    <name type="synonym">Apanteles glomeratus</name>
    <dbReference type="NCBI Taxonomy" id="32391"/>
    <lineage>
        <taxon>Eukaryota</taxon>
        <taxon>Metazoa</taxon>
        <taxon>Ecdysozoa</taxon>
        <taxon>Arthropoda</taxon>
        <taxon>Hexapoda</taxon>
        <taxon>Insecta</taxon>
        <taxon>Pterygota</taxon>
        <taxon>Neoptera</taxon>
        <taxon>Endopterygota</taxon>
        <taxon>Hymenoptera</taxon>
        <taxon>Apocrita</taxon>
        <taxon>Ichneumonoidea</taxon>
        <taxon>Braconidae</taxon>
        <taxon>Microgastrinae</taxon>
        <taxon>Cotesia</taxon>
    </lineage>
</organism>
<dbReference type="InterPro" id="IPR018731">
    <property type="entry name" value="Atg13_N"/>
</dbReference>
<evidence type="ECO:0000259" key="6">
    <source>
        <dbReference type="Pfam" id="PF10033"/>
    </source>
</evidence>
<dbReference type="EMBL" id="JAHXZJ010002609">
    <property type="protein sequence ID" value="KAH0539912.1"/>
    <property type="molecule type" value="Genomic_DNA"/>
</dbReference>
<feature type="region of interest" description="Disordered" evidence="5">
    <location>
        <begin position="324"/>
        <end position="353"/>
    </location>
</feature>
<dbReference type="GO" id="GO:0034497">
    <property type="term" value="P:protein localization to phagophore assembly site"/>
    <property type="evidence" value="ECO:0007669"/>
    <property type="project" value="TreeGrafter"/>
</dbReference>
<reference evidence="7 8" key="1">
    <citation type="journal article" date="2021" name="J. Hered.">
        <title>A chromosome-level genome assembly of the parasitoid wasp, Cotesia glomerata (Hymenoptera: Braconidae).</title>
        <authorList>
            <person name="Pinto B.J."/>
            <person name="Weis J.J."/>
            <person name="Gamble T."/>
            <person name="Ode P.J."/>
            <person name="Paul R."/>
            <person name="Zaspel J.M."/>
        </authorList>
    </citation>
    <scope>NUCLEOTIDE SEQUENCE [LARGE SCALE GENOMIC DNA]</scope>
    <source>
        <strain evidence="7">CgM1</strain>
    </source>
</reference>
<comment type="subcellular location">
    <subcellularLocation>
        <location evidence="1">Preautophagosomal structure</location>
    </subcellularLocation>
</comment>
<protein>
    <recommendedName>
        <fullName evidence="4">Autophagy-related protein 13</fullName>
    </recommendedName>
</protein>
<comment type="caution">
    <text evidence="7">The sequence shown here is derived from an EMBL/GenBank/DDBJ whole genome shotgun (WGS) entry which is preliminary data.</text>
</comment>
<accession>A0AAV7HXB8</accession>